<evidence type="ECO:0000313" key="4">
    <source>
        <dbReference type="Proteomes" id="UP000427769"/>
    </source>
</evidence>
<keyword evidence="1" id="KW-1133">Transmembrane helix</keyword>
<accession>A0A5K7ZGX3</accession>
<dbReference type="Gene3D" id="1.10.287.70">
    <property type="match status" value="1"/>
</dbReference>
<reference evidence="3 4" key="1">
    <citation type="submission" date="2019-11" db="EMBL/GenBank/DDBJ databases">
        <title>Comparative genomics of hydrocarbon-degrading Desulfosarcina strains.</title>
        <authorList>
            <person name="Watanabe M."/>
            <person name="Kojima H."/>
            <person name="Fukui M."/>
        </authorList>
    </citation>
    <scope>NUCLEOTIDE SEQUENCE [LARGE SCALE GENOMIC DNA]</scope>
    <source>
        <strain evidence="3 4">PP31</strain>
    </source>
</reference>
<feature type="transmembrane region" description="Helical" evidence="1">
    <location>
        <begin position="113"/>
        <end position="135"/>
    </location>
</feature>
<dbReference type="Proteomes" id="UP000427769">
    <property type="component" value="Chromosome"/>
</dbReference>
<keyword evidence="1" id="KW-0812">Transmembrane</keyword>
<evidence type="ECO:0000259" key="2">
    <source>
        <dbReference type="Pfam" id="PF07885"/>
    </source>
</evidence>
<name>A0A5K7ZGX3_9BACT</name>
<evidence type="ECO:0000256" key="1">
    <source>
        <dbReference type="SAM" id="Phobius"/>
    </source>
</evidence>
<protein>
    <recommendedName>
        <fullName evidence="2">Potassium channel domain-containing protein</fullName>
    </recommendedName>
</protein>
<evidence type="ECO:0000313" key="3">
    <source>
        <dbReference type="EMBL" id="BBO75347.1"/>
    </source>
</evidence>
<dbReference type="AlphaFoldDB" id="A0A5K7ZGX3"/>
<proteinExistence type="predicted"/>
<gene>
    <name evidence="3" type="ORF">DSCW_27640</name>
</gene>
<keyword evidence="1" id="KW-0472">Membrane</keyword>
<feature type="domain" description="Potassium channel" evidence="2">
    <location>
        <begin position="64"/>
        <end position="132"/>
    </location>
</feature>
<dbReference type="InterPro" id="IPR013099">
    <property type="entry name" value="K_chnl_dom"/>
</dbReference>
<feature type="transmembrane region" description="Helical" evidence="1">
    <location>
        <begin position="48"/>
        <end position="70"/>
    </location>
</feature>
<organism evidence="3 4">
    <name type="scientific">Desulfosarcina widdelii</name>
    <dbReference type="NCBI Taxonomy" id="947919"/>
    <lineage>
        <taxon>Bacteria</taxon>
        <taxon>Pseudomonadati</taxon>
        <taxon>Thermodesulfobacteriota</taxon>
        <taxon>Desulfobacteria</taxon>
        <taxon>Desulfobacterales</taxon>
        <taxon>Desulfosarcinaceae</taxon>
        <taxon>Desulfosarcina</taxon>
    </lineage>
</organism>
<dbReference type="EMBL" id="AP021875">
    <property type="protein sequence ID" value="BBO75347.1"/>
    <property type="molecule type" value="Genomic_DNA"/>
</dbReference>
<sequence>MLINLLYGLPAMGACLLLQSLLVIAAFRYYAHRRPSVRQSSFWPTMRVINGVMLILVIGNIAQVAIWALLNLFLGEFSMFGDAVYHSAVNFTTLGYGDIIMSEKHRLLGPLEAINGVLMIGVSTAVLMAFFQDAMKKTFLARRKK</sequence>
<keyword evidence="4" id="KW-1185">Reference proteome</keyword>
<feature type="transmembrane region" description="Helical" evidence="1">
    <location>
        <begin position="6"/>
        <end position="27"/>
    </location>
</feature>
<dbReference type="RefSeq" id="WP_155304276.1">
    <property type="nucleotide sequence ID" value="NZ_AP021875.1"/>
</dbReference>
<dbReference type="SUPFAM" id="SSF81324">
    <property type="entry name" value="Voltage-gated potassium channels"/>
    <property type="match status" value="1"/>
</dbReference>
<dbReference type="OrthoDB" id="9813518at2"/>
<dbReference type="Pfam" id="PF07885">
    <property type="entry name" value="Ion_trans_2"/>
    <property type="match status" value="1"/>
</dbReference>
<dbReference type="KEGG" id="dwd:DSCW_27640"/>